<comment type="caution">
    <text evidence="4">The sequence shown here is derived from an EMBL/GenBank/DDBJ whole genome shotgun (WGS) entry which is preliminary data.</text>
</comment>
<dbReference type="NCBIfam" id="TIGR04183">
    <property type="entry name" value="Por_Secre_tail"/>
    <property type="match status" value="1"/>
</dbReference>
<proteinExistence type="predicted"/>
<dbReference type="RefSeq" id="WP_376892314.1">
    <property type="nucleotide sequence ID" value="NZ_JBHULS010000002.1"/>
</dbReference>
<feature type="domain" description="Secretion system C-terminal sorting" evidence="3">
    <location>
        <begin position="562"/>
        <end position="631"/>
    </location>
</feature>
<gene>
    <name evidence="4" type="ORF">ACFSQP_05105</name>
</gene>
<evidence type="ECO:0000313" key="5">
    <source>
        <dbReference type="Proteomes" id="UP001597472"/>
    </source>
</evidence>
<feature type="signal peptide" evidence="2">
    <location>
        <begin position="1"/>
        <end position="19"/>
    </location>
</feature>
<keyword evidence="5" id="KW-1185">Reference proteome</keyword>
<evidence type="ECO:0000256" key="1">
    <source>
        <dbReference type="ARBA" id="ARBA00022729"/>
    </source>
</evidence>
<accession>A0ABW5KUC9</accession>
<keyword evidence="1 2" id="KW-0732">Signal</keyword>
<sequence length="632" mass="65900">MKKIYFLLFSLLISGSMLGQGLEDFTNLNVGTSYSTDSFVGNNNITWSYVSSRDDNGQAPNPPALMLRRQSSGSTLTSSQIPGGIGNFSMKLYKGFTGAGDRQVELYINNVFIGSSTPFDNTEEQTFAISNINVSGPFVMEIRNVTSKQIILDDISWTGFSSTCGVNLGTATYSCNSNTVGSNNDGITVSVPYTGVDANITNVTTTSAGVVGGDNPATVADGVITITGLTEGDAWDLNLVGGDCGAITTSDVITETQCDPVITVNNFLDPLNYTVGNGPSNEDTFSVAGVFLFSDVVITAPTNFEVSLTSGGAFSQSVSITPGALGVVPPTTVYVRLAAGLGINSYSGDLTVASTFATTRTLSLTGNVFGPPTNALVLVGVYDGPLPNGTPKGIELVALADISDLSVFGISSVSNGGGSSAGTVEYNFPADAVSAGDRIFLATEAVNFEAFFGFAPTYTSGIVGINGNDSIELYEGVTIIDTFGDVDVDGFGEAWEYTDGWAYRVSNTGPDGTFVLANWTFSGADALDGETTNATAVTPYPIDQYTNEVLSTSTVNTAAFSIYPNPTSNGFVNITSPASEAISVTIFDVLGKQVLSTTLTNNRLNVSSLNTGMYIVKIAQNGNTVTKKLVIK</sequence>
<dbReference type="Proteomes" id="UP001597472">
    <property type="component" value="Unassembled WGS sequence"/>
</dbReference>
<evidence type="ECO:0000259" key="3">
    <source>
        <dbReference type="Pfam" id="PF18962"/>
    </source>
</evidence>
<evidence type="ECO:0000313" key="4">
    <source>
        <dbReference type="EMBL" id="MFD2551187.1"/>
    </source>
</evidence>
<evidence type="ECO:0000256" key="2">
    <source>
        <dbReference type="SAM" id="SignalP"/>
    </source>
</evidence>
<protein>
    <submittedName>
        <fullName evidence="4">T9SS type A sorting domain-containing protein</fullName>
    </submittedName>
</protein>
<dbReference type="InterPro" id="IPR026444">
    <property type="entry name" value="Secre_tail"/>
</dbReference>
<reference evidence="5" key="1">
    <citation type="journal article" date="2019" name="Int. J. Syst. Evol. Microbiol.">
        <title>The Global Catalogue of Microorganisms (GCM) 10K type strain sequencing project: providing services to taxonomists for standard genome sequencing and annotation.</title>
        <authorList>
            <consortium name="The Broad Institute Genomics Platform"/>
            <consortium name="The Broad Institute Genome Sequencing Center for Infectious Disease"/>
            <person name="Wu L."/>
            <person name="Ma J."/>
        </authorList>
    </citation>
    <scope>NUCLEOTIDE SEQUENCE [LARGE SCALE GENOMIC DNA]</scope>
    <source>
        <strain evidence="5">KCTC 42587</strain>
    </source>
</reference>
<dbReference type="Pfam" id="PF18962">
    <property type="entry name" value="Por_Secre_tail"/>
    <property type="match status" value="1"/>
</dbReference>
<name>A0ABW5KUC9_9FLAO</name>
<organism evidence="4 5">
    <name type="scientific">Bizionia sediminis</name>
    <dbReference type="NCBI Taxonomy" id="1737064"/>
    <lineage>
        <taxon>Bacteria</taxon>
        <taxon>Pseudomonadati</taxon>
        <taxon>Bacteroidota</taxon>
        <taxon>Flavobacteriia</taxon>
        <taxon>Flavobacteriales</taxon>
        <taxon>Flavobacteriaceae</taxon>
        <taxon>Bizionia</taxon>
    </lineage>
</organism>
<feature type="chain" id="PRO_5047344941" evidence="2">
    <location>
        <begin position="20"/>
        <end position="632"/>
    </location>
</feature>
<dbReference type="EMBL" id="JBHULS010000002">
    <property type="protein sequence ID" value="MFD2551187.1"/>
    <property type="molecule type" value="Genomic_DNA"/>
</dbReference>